<dbReference type="PANTHER" id="PTHR14145">
    <property type="entry name" value="26S PROTESOME SUBUNIT 6"/>
    <property type="match status" value="1"/>
</dbReference>
<dbReference type="InterPro" id="IPR036390">
    <property type="entry name" value="WH_DNA-bd_sf"/>
</dbReference>
<keyword evidence="6" id="KW-0539">Nucleus</keyword>
<comment type="subcellular location">
    <subcellularLocation>
        <location evidence="2">Cytoplasm</location>
    </subcellularLocation>
    <subcellularLocation>
        <location evidence="1">Nucleus</location>
    </subcellularLocation>
</comment>
<dbReference type="InterPro" id="IPR045135">
    <property type="entry name" value="Rpn7_N"/>
</dbReference>
<dbReference type="GO" id="GO:0008180">
    <property type="term" value="C:COP9 signalosome"/>
    <property type="evidence" value="ECO:0007669"/>
    <property type="project" value="UniProtKB-KW"/>
</dbReference>
<dbReference type="OrthoDB" id="422427at2759"/>
<evidence type="ECO:0000259" key="8">
    <source>
        <dbReference type="PROSITE" id="PS50250"/>
    </source>
</evidence>
<keyword evidence="4" id="KW-0963">Cytoplasm</keyword>
<evidence type="ECO:0000256" key="5">
    <source>
        <dbReference type="ARBA" id="ARBA00022790"/>
    </source>
</evidence>
<feature type="domain" description="PCI" evidence="8">
    <location>
        <begin position="199"/>
        <end position="368"/>
    </location>
</feature>
<evidence type="ECO:0000313" key="10">
    <source>
        <dbReference type="Proteomes" id="UP000751190"/>
    </source>
</evidence>
<accession>A0A8J5XPB3</accession>
<dbReference type="GO" id="GO:0005737">
    <property type="term" value="C:cytoplasm"/>
    <property type="evidence" value="ECO:0007669"/>
    <property type="project" value="UniProtKB-SubCell"/>
</dbReference>
<evidence type="ECO:0000256" key="3">
    <source>
        <dbReference type="ARBA" id="ARBA00008793"/>
    </source>
</evidence>
<protein>
    <recommendedName>
        <fullName evidence="8">PCI domain-containing protein</fullName>
    </recommendedName>
</protein>
<dbReference type="InterPro" id="IPR000717">
    <property type="entry name" value="PCI_dom"/>
</dbReference>
<feature type="compositionally biased region" description="Low complexity" evidence="7">
    <location>
        <begin position="417"/>
        <end position="428"/>
    </location>
</feature>
<comment type="caution">
    <text evidence="9">The sequence shown here is derived from an EMBL/GenBank/DDBJ whole genome shotgun (WGS) entry which is preliminary data.</text>
</comment>
<dbReference type="OMA" id="IYLQNWA"/>
<proteinExistence type="inferred from homology"/>
<comment type="similarity">
    <text evidence="3">Belongs to the CSN1 family.</text>
</comment>
<dbReference type="SUPFAM" id="SSF46785">
    <property type="entry name" value="Winged helix' DNA-binding domain"/>
    <property type="match status" value="1"/>
</dbReference>
<keyword evidence="10" id="KW-1185">Reference proteome</keyword>
<dbReference type="SMART" id="SM00088">
    <property type="entry name" value="PINT"/>
    <property type="match status" value="1"/>
</dbReference>
<name>A0A8J5XPB3_DIALT</name>
<dbReference type="EMBL" id="JAGTXO010000007">
    <property type="protein sequence ID" value="KAG8466981.1"/>
    <property type="molecule type" value="Genomic_DNA"/>
</dbReference>
<dbReference type="PANTHER" id="PTHR14145:SF2">
    <property type="entry name" value="COP9 SIGNALOSOME COMPLEX SUBUNIT 1"/>
    <property type="match status" value="1"/>
</dbReference>
<dbReference type="Pfam" id="PF01399">
    <property type="entry name" value="PCI"/>
    <property type="match status" value="1"/>
</dbReference>
<dbReference type="Pfam" id="PF10602">
    <property type="entry name" value="RPN7"/>
    <property type="match status" value="1"/>
</dbReference>
<sequence>MAGAELVQSIAEAYVGPAKVQRLLFIAEHSAELRQPALRLALTELSASLNTALYSDVIDKRLAGACAELGIVRNAAWVEATDRRAQQQVDKIEHDLSAAKTSLNKEAIRSCHNQLGDLHAERGDYGAALKSYVRARDYCTTTQHVVGMCLNVVKMSVLLGNYTHVLTYVAKAEQAADAAEPQLLGQLRACAGLAQLESSKYKLAAKKLAECASEAGSAELVLPRDIALCGGLCALAALSRAELRKSVLESAPFRALLDGVPRLRDAINAFHAARYADCLRELEALKPELLLEPFLHSHVDRLCAQVRTKALVSHFLPYRTVSMAAMAAAFSTDLPALEQELVALITDGTISARIDTAAGVLYAQRAEGRAASFRKAARMGDEYAHEAKALLLRVNLLRADLVVRRDDQHGHGGGAQAGSVGRQRGFAI</sequence>
<feature type="region of interest" description="Disordered" evidence="7">
    <location>
        <begin position="408"/>
        <end position="428"/>
    </location>
</feature>
<evidence type="ECO:0000256" key="7">
    <source>
        <dbReference type="SAM" id="MobiDB-lite"/>
    </source>
</evidence>
<dbReference type="AlphaFoldDB" id="A0A8J5XPB3"/>
<dbReference type="InterPro" id="IPR019585">
    <property type="entry name" value="Rpn7/CSN1"/>
</dbReference>
<gene>
    <name evidence="9" type="ORF">KFE25_008360</name>
</gene>
<evidence type="ECO:0000256" key="6">
    <source>
        <dbReference type="ARBA" id="ARBA00023242"/>
    </source>
</evidence>
<keyword evidence="5" id="KW-0736">Signalosome</keyword>
<dbReference type="Proteomes" id="UP000751190">
    <property type="component" value="Unassembled WGS sequence"/>
</dbReference>
<evidence type="ECO:0000256" key="4">
    <source>
        <dbReference type="ARBA" id="ARBA00022490"/>
    </source>
</evidence>
<dbReference type="PROSITE" id="PS50250">
    <property type="entry name" value="PCI"/>
    <property type="match status" value="1"/>
</dbReference>
<evidence type="ECO:0000256" key="2">
    <source>
        <dbReference type="ARBA" id="ARBA00004496"/>
    </source>
</evidence>
<evidence type="ECO:0000256" key="1">
    <source>
        <dbReference type="ARBA" id="ARBA00004123"/>
    </source>
</evidence>
<evidence type="ECO:0000313" key="9">
    <source>
        <dbReference type="EMBL" id="KAG8466981.1"/>
    </source>
</evidence>
<organism evidence="9 10">
    <name type="scientific">Diacronema lutheri</name>
    <name type="common">Unicellular marine alga</name>
    <name type="synonym">Monochrysis lutheri</name>
    <dbReference type="NCBI Taxonomy" id="2081491"/>
    <lineage>
        <taxon>Eukaryota</taxon>
        <taxon>Haptista</taxon>
        <taxon>Haptophyta</taxon>
        <taxon>Pavlovophyceae</taxon>
        <taxon>Pavlovales</taxon>
        <taxon>Pavlovaceae</taxon>
        <taxon>Diacronema</taxon>
    </lineage>
</organism>
<dbReference type="Gene3D" id="1.25.40.570">
    <property type="match status" value="1"/>
</dbReference>
<reference evidence="9" key="1">
    <citation type="submission" date="2021-05" db="EMBL/GenBank/DDBJ databases">
        <title>The genome of the haptophyte Pavlova lutheri (Diacronema luteri, Pavlovales) - a model for lipid biosynthesis in eukaryotic algae.</title>
        <authorList>
            <person name="Hulatt C.J."/>
            <person name="Posewitz M.C."/>
        </authorList>
    </citation>
    <scope>NUCLEOTIDE SEQUENCE</scope>
    <source>
        <strain evidence="9">NIVA-4/92</strain>
    </source>
</reference>